<evidence type="ECO:0000256" key="3">
    <source>
        <dbReference type="ARBA" id="ARBA00022475"/>
    </source>
</evidence>
<evidence type="ECO:0000256" key="4">
    <source>
        <dbReference type="ARBA" id="ARBA00022519"/>
    </source>
</evidence>
<dbReference type="InterPro" id="IPR003004">
    <property type="entry name" value="GspF/PilC"/>
</dbReference>
<evidence type="ECO:0000256" key="8">
    <source>
        <dbReference type="SAM" id="Phobius"/>
    </source>
</evidence>
<evidence type="ECO:0000256" key="2">
    <source>
        <dbReference type="ARBA" id="ARBA00005745"/>
    </source>
</evidence>
<dbReference type="AlphaFoldDB" id="A0AAW4WKT5"/>
<feature type="transmembrane region" description="Helical" evidence="8">
    <location>
        <begin position="374"/>
        <end position="394"/>
    </location>
</feature>
<dbReference type="EMBL" id="JAJEQW010000015">
    <property type="protein sequence ID" value="MCC2243057.1"/>
    <property type="molecule type" value="Genomic_DNA"/>
</dbReference>
<keyword evidence="5 8" id="KW-0812">Transmembrane</keyword>
<reference evidence="10" key="1">
    <citation type="submission" date="2021-10" db="EMBL/GenBank/DDBJ databases">
        <title>Anaerobic single-cell dispensing facilitates the cultivation of human gut bacteria.</title>
        <authorList>
            <person name="Afrizal A."/>
        </authorList>
    </citation>
    <scope>NUCLEOTIDE SEQUENCE</scope>
    <source>
        <strain evidence="10">CLA-AA-H204</strain>
    </source>
</reference>
<comment type="subcellular location">
    <subcellularLocation>
        <location evidence="1">Cell inner membrane</location>
        <topology evidence="1">Multi-pass membrane protein</topology>
    </subcellularLocation>
</comment>
<evidence type="ECO:0000259" key="9">
    <source>
        <dbReference type="Pfam" id="PF00482"/>
    </source>
</evidence>
<dbReference type="InterPro" id="IPR042094">
    <property type="entry name" value="T2SS_GspF_sf"/>
</dbReference>
<evidence type="ECO:0000256" key="1">
    <source>
        <dbReference type="ARBA" id="ARBA00004429"/>
    </source>
</evidence>
<protein>
    <submittedName>
        <fullName evidence="10">Type II secretion system F family protein</fullName>
    </submittedName>
</protein>
<dbReference type="Pfam" id="PF00482">
    <property type="entry name" value="T2SSF"/>
    <property type="match status" value="2"/>
</dbReference>
<comment type="caution">
    <text evidence="10">The sequence shown here is derived from an EMBL/GenBank/DDBJ whole genome shotgun (WGS) entry which is preliminary data.</text>
</comment>
<feature type="transmembrane region" description="Helical" evidence="8">
    <location>
        <begin position="221"/>
        <end position="239"/>
    </location>
</feature>
<proteinExistence type="inferred from homology"/>
<dbReference type="Proteomes" id="UP001198893">
    <property type="component" value="Unassembled WGS sequence"/>
</dbReference>
<dbReference type="GO" id="GO:0005886">
    <property type="term" value="C:plasma membrane"/>
    <property type="evidence" value="ECO:0007669"/>
    <property type="project" value="UniProtKB-SubCell"/>
</dbReference>
<dbReference type="FunFam" id="1.20.81.30:FF:000001">
    <property type="entry name" value="Type II secretion system protein F"/>
    <property type="match status" value="2"/>
</dbReference>
<dbReference type="RefSeq" id="WP_227710625.1">
    <property type="nucleotide sequence ID" value="NZ_JAJEQW010000015.1"/>
</dbReference>
<accession>A0AAW4WKT5</accession>
<dbReference type="InterPro" id="IPR018076">
    <property type="entry name" value="T2SS_GspF_dom"/>
</dbReference>
<keyword evidence="4" id="KW-0997">Cell inner membrane</keyword>
<feature type="transmembrane region" description="Helical" evidence="8">
    <location>
        <begin position="168"/>
        <end position="187"/>
    </location>
</feature>
<evidence type="ECO:0000313" key="11">
    <source>
        <dbReference type="Proteomes" id="UP001198893"/>
    </source>
</evidence>
<evidence type="ECO:0000256" key="7">
    <source>
        <dbReference type="ARBA" id="ARBA00023136"/>
    </source>
</evidence>
<dbReference type="PANTHER" id="PTHR30012:SF0">
    <property type="entry name" value="TYPE II SECRETION SYSTEM PROTEIN F-RELATED"/>
    <property type="match status" value="1"/>
</dbReference>
<dbReference type="GO" id="GO:0015628">
    <property type="term" value="P:protein secretion by the type II secretion system"/>
    <property type="evidence" value="ECO:0007669"/>
    <property type="project" value="TreeGrafter"/>
</dbReference>
<sequence>MPSYSYIAVDAMGKEKKATIDAENQDKAAARLKKNGLTLISIKEVGLLEKDVKLSFGRKVKPRDLSVFCRQFVSMIEAGVTVIDALGMLEEQTENKRLSAALHEVRTEVEKGQTLSEAMGHQGEIFPEMLVNMVAAGETSGNIELSFSRMAVQFDKTAKLSGLMKKSLAYPVVLLIVAVLIVILMVVKVIPGYAATFEQAGMQLPGITRAMMSMSHVITKFWYLFVGGILLIVLGIREWRKTESGKLFFGKIAMKLPMFGKLNIKTYSSQFARTLSTLMYAGIPLIHGIDAVTKLMKNRHFQLQLQSAREEVAKGVPLSEPLRKGGLFPPMVIHMLSIGEETGDIEGMLDKLADYYDEEVEMTTQTVMAAMEPMIIVVMAIIVVILIAAIYAPMLSMYNQLGNM</sequence>
<feature type="domain" description="Type II secretion system protein GspF" evidence="9">
    <location>
        <begin position="271"/>
        <end position="393"/>
    </location>
</feature>
<name>A0AAW4WKT5_9FIRM</name>
<evidence type="ECO:0000313" key="10">
    <source>
        <dbReference type="EMBL" id="MCC2243057.1"/>
    </source>
</evidence>
<dbReference type="Gene3D" id="1.20.81.30">
    <property type="entry name" value="Type II secretion system (T2SS), domain F"/>
    <property type="match status" value="2"/>
</dbReference>
<feature type="domain" description="Type II secretion system protein GspF" evidence="9">
    <location>
        <begin position="68"/>
        <end position="191"/>
    </location>
</feature>
<keyword evidence="3" id="KW-1003">Cell membrane</keyword>
<evidence type="ECO:0000256" key="6">
    <source>
        <dbReference type="ARBA" id="ARBA00022989"/>
    </source>
</evidence>
<evidence type="ECO:0000256" key="5">
    <source>
        <dbReference type="ARBA" id="ARBA00022692"/>
    </source>
</evidence>
<keyword evidence="7 8" id="KW-0472">Membrane</keyword>
<keyword evidence="6 8" id="KW-1133">Transmembrane helix</keyword>
<dbReference type="PANTHER" id="PTHR30012">
    <property type="entry name" value="GENERAL SECRETION PATHWAY PROTEIN"/>
    <property type="match status" value="1"/>
</dbReference>
<comment type="similarity">
    <text evidence="2">Belongs to the GSP F family.</text>
</comment>
<organism evidence="10 11">
    <name type="scientific">Roseburia amylophila</name>
    <dbReference type="NCBI Taxonomy" id="2981794"/>
    <lineage>
        <taxon>Bacteria</taxon>
        <taxon>Bacillati</taxon>
        <taxon>Bacillota</taxon>
        <taxon>Clostridia</taxon>
        <taxon>Lachnospirales</taxon>
        <taxon>Lachnospiraceae</taxon>
        <taxon>Roseburia</taxon>
    </lineage>
</organism>
<dbReference type="PRINTS" id="PR00812">
    <property type="entry name" value="BCTERIALGSPF"/>
</dbReference>
<gene>
    <name evidence="10" type="ORF">LKD47_12270</name>
</gene>